<dbReference type="Gene3D" id="1.10.357.10">
    <property type="entry name" value="Tetracycline Repressor, domain 2"/>
    <property type="match status" value="1"/>
</dbReference>
<dbReference type="AlphaFoldDB" id="A0AAU4K699"/>
<dbReference type="InterPro" id="IPR050109">
    <property type="entry name" value="HTH-type_TetR-like_transc_reg"/>
</dbReference>
<dbReference type="GO" id="GO:0003700">
    <property type="term" value="F:DNA-binding transcription factor activity"/>
    <property type="evidence" value="ECO:0007669"/>
    <property type="project" value="TreeGrafter"/>
</dbReference>
<evidence type="ECO:0000313" key="5">
    <source>
        <dbReference type="EMBL" id="WUM21650.1"/>
    </source>
</evidence>
<dbReference type="KEGG" id="whr:OG579_07700"/>
<dbReference type="RefSeq" id="WP_045823756.1">
    <property type="nucleotide sequence ID" value="NZ_CP108021.1"/>
</dbReference>
<proteinExistence type="predicted"/>
<keyword evidence="6" id="KW-1185">Reference proteome</keyword>
<sequence>MGTRPGGVVNTRLPQQDRSRATRERLIASTIDVLASDGWAAATVSVIAERAGVSRGAAQHHFPTRESLVIATLEQTFDELTTRAADGEETLPEGPGRVEAVVTRAVEVYTGTQFKALLQVWSAAASDPALRETILPMERKFARAAHRLTMQSLAGGSTDPAVHRLVQATLDMARGLGLADTLSDDSARRKQVIATWSEVLAAALN</sequence>
<evidence type="ECO:0000259" key="4">
    <source>
        <dbReference type="PROSITE" id="PS50977"/>
    </source>
</evidence>
<name>A0AAU4K699_9NOCA</name>
<evidence type="ECO:0000256" key="3">
    <source>
        <dbReference type="SAM" id="MobiDB-lite"/>
    </source>
</evidence>
<dbReference type="Proteomes" id="UP001432128">
    <property type="component" value="Chromosome"/>
</dbReference>
<gene>
    <name evidence="5" type="ORF">OG579_07700</name>
</gene>
<keyword evidence="1 2" id="KW-0238">DNA-binding</keyword>
<accession>A0AAU4K699</accession>
<dbReference type="InterPro" id="IPR001647">
    <property type="entry name" value="HTH_TetR"/>
</dbReference>
<dbReference type="EMBL" id="CP108021">
    <property type="protein sequence ID" value="WUM21650.1"/>
    <property type="molecule type" value="Genomic_DNA"/>
</dbReference>
<evidence type="ECO:0000256" key="1">
    <source>
        <dbReference type="ARBA" id="ARBA00023125"/>
    </source>
</evidence>
<evidence type="ECO:0000313" key="6">
    <source>
        <dbReference type="Proteomes" id="UP001432128"/>
    </source>
</evidence>
<dbReference type="PANTHER" id="PTHR30055">
    <property type="entry name" value="HTH-TYPE TRANSCRIPTIONAL REGULATOR RUTR"/>
    <property type="match status" value="1"/>
</dbReference>
<dbReference type="PANTHER" id="PTHR30055:SF226">
    <property type="entry name" value="HTH-TYPE TRANSCRIPTIONAL REGULATOR PKSA"/>
    <property type="match status" value="1"/>
</dbReference>
<dbReference type="SUPFAM" id="SSF46689">
    <property type="entry name" value="Homeodomain-like"/>
    <property type="match status" value="1"/>
</dbReference>
<evidence type="ECO:0000256" key="2">
    <source>
        <dbReference type="PROSITE-ProRule" id="PRU00335"/>
    </source>
</evidence>
<dbReference type="InterPro" id="IPR009057">
    <property type="entry name" value="Homeodomain-like_sf"/>
</dbReference>
<dbReference type="Pfam" id="PF00440">
    <property type="entry name" value="TetR_N"/>
    <property type="match status" value="1"/>
</dbReference>
<feature type="domain" description="HTH tetR-type" evidence="4">
    <location>
        <begin position="20"/>
        <end position="80"/>
    </location>
</feature>
<feature type="region of interest" description="Disordered" evidence="3">
    <location>
        <begin position="1"/>
        <end position="21"/>
    </location>
</feature>
<dbReference type="PRINTS" id="PR00455">
    <property type="entry name" value="HTHTETR"/>
</dbReference>
<reference evidence="5 6" key="1">
    <citation type="submission" date="2022-10" db="EMBL/GenBank/DDBJ databases">
        <title>The complete genomes of actinobacterial strains from the NBC collection.</title>
        <authorList>
            <person name="Joergensen T.S."/>
            <person name="Alvarez Arevalo M."/>
            <person name="Sterndorff E.B."/>
            <person name="Faurdal D."/>
            <person name="Vuksanovic O."/>
            <person name="Mourched A.-S."/>
            <person name="Charusanti P."/>
            <person name="Shaw S."/>
            <person name="Blin K."/>
            <person name="Weber T."/>
        </authorList>
    </citation>
    <scope>NUCLEOTIDE SEQUENCE [LARGE SCALE GENOMIC DNA]</scope>
    <source>
        <strain evidence="5 6">NBC_00319</strain>
    </source>
</reference>
<feature type="DNA-binding region" description="H-T-H motif" evidence="2">
    <location>
        <begin position="43"/>
        <end position="62"/>
    </location>
</feature>
<organism evidence="5 6">
    <name type="scientific">Williamsia herbipolensis</name>
    <dbReference type="NCBI Taxonomy" id="1603258"/>
    <lineage>
        <taxon>Bacteria</taxon>
        <taxon>Bacillati</taxon>
        <taxon>Actinomycetota</taxon>
        <taxon>Actinomycetes</taxon>
        <taxon>Mycobacteriales</taxon>
        <taxon>Nocardiaceae</taxon>
        <taxon>Williamsia</taxon>
    </lineage>
</organism>
<protein>
    <submittedName>
        <fullName evidence="5">TetR/AcrR family transcriptional regulator</fullName>
    </submittedName>
</protein>
<dbReference type="GO" id="GO:0000976">
    <property type="term" value="F:transcription cis-regulatory region binding"/>
    <property type="evidence" value="ECO:0007669"/>
    <property type="project" value="TreeGrafter"/>
</dbReference>
<dbReference type="PROSITE" id="PS50977">
    <property type="entry name" value="HTH_TETR_2"/>
    <property type="match status" value="1"/>
</dbReference>